<reference evidence="2" key="1">
    <citation type="journal article" date="2020" name="J Insects Food Feed">
        <title>The yellow mealworm (Tenebrio molitor) genome: a resource for the emerging insects as food and feed industry.</title>
        <authorList>
            <person name="Eriksson T."/>
            <person name="Andere A."/>
            <person name="Kelstrup H."/>
            <person name="Emery V."/>
            <person name="Picard C."/>
        </authorList>
    </citation>
    <scope>NUCLEOTIDE SEQUENCE</scope>
    <source>
        <strain evidence="2">Stoneville</strain>
        <tissue evidence="2">Whole head</tissue>
    </source>
</reference>
<evidence type="ECO:0000313" key="2">
    <source>
        <dbReference type="EMBL" id="KAH0817560.1"/>
    </source>
</evidence>
<sequence length="94" mass="9942">MLVYLMPKRPLMGAACNGGGGREGEGPVLESGAMSVSPRVCPGPSSQLGPARLKYMTHARLVNTGLHVHGLTIIPRTRKGPKAEAQASRLSRPR</sequence>
<gene>
    <name evidence="2" type="ORF">GEV33_005231</name>
</gene>
<protein>
    <submittedName>
        <fullName evidence="2">Uncharacterized protein</fullName>
    </submittedName>
</protein>
<proteinExistence type="predicted"/>
<dbReference type="Proteomes" id="UP000719412">
    <property type="component" value="Unassembled WGS sequence"/>
</dbReference>
<keyword evidence="3" id="KW-1185">Reference proteome</keyword>
<evidence type="ECO:0000313" key="3">
    <source>
        <dbReference type="Proteomes" id="UP000719412"/>
    </source>
</evidence>
<evidence type="ECO:0000256" key="1">
    <source>
        <dbReference type="SAM" id="MobiDB-lite"/>
    </source>
</evidence>
<dbReference type="AlphaFoldDB" id="A0A8J6HMY0"/>
<comment type="caution">
    <text evidence="2">The sequence shown here is derived from an EMBL/GenBank/DDBJ whole genome shotgun (WGS) entry which is preliminary data.</text>
</comment>
<dbReference type="EMBL" id="JABDTM020019259">
    <property type="protein sequence ID" value="KAH0817560.1"/>
    <property type="molecule type" value="Genomic_DNA"/>
</dbReference>
<feature type="region of interest" description="Disordered" evidence="1">
    <location>
        <begin position="75"/>
        <end position="94"/>
    </location>
</feature>
<accession>A0A8J6HMY0</accession>
<name>A0A8J6HMY0_TENMO</name>
<organism evidence="2 3">
    <name type="scientific">Tenebrio molitor</name>
    <name type="common">Yellow mealworm beetle</name>
    <dbReference type="NCBI Taxonomy" id="7067"/>
    <lineage>
        <taxon>Eukaryota</taxon>
        <taxon>Metazoa</taxon>
        <taxon>Ecdysozoa</taxon>
        <taxon>Arthropoda</taxon>
        <taxon>Hexapoda</taxon>
        <taxon>Insecta</taxon>
        <taxon>Pterygota</taxon>
        <taxon>Neoptera</taxon>
        <taxon>Endopterygota</taxon>
        <taxon>Coleoptera</taxon>
        <taxon>Polyphaga</taxon>
        <taxon>Cucujiformia</taxon>
        <taxon>Tenebrionidae</taxon>
        <taxon>Tenebrio</taxon>
    </lineage>
</organism>
<reference evidence="2" key="2">
    <citation type="submission" date="2021-08" db="EMBL/GenBank/DDBJ databases">
        <authorList>
            <person name="Eriksson T."/>
        </authorList>
    </citation>
    <scope>NUCLEOTIDE SEQUENCE</scope>
    <source>
        <strain evidence="2">Stoneville</strain>
        <tissue evidence="2">Whole head</tissue>
    </source>
</reference>